<feature type="domain" description="Nudix hydrolase" evidence="1">
    <location>
        <begin position="1"/>
        <end position="155"/>
    </location>
</feature>
<evidence type="ECO:0000313" key="3">
    <source>
        <dbReference type="Proteomes" id="UP000037697"/>
    </source>
</evidence>
<comment type="caution">
    <text evidence="2">The sequence shown here is derived from an EMBL/GenBank/DDBJ whole genome shotgun (WGS) entry which is preliminary data.</text>
</comment>
<dbReference type="InterPro" id="IPR015797">
    <property type="entry name" value="NUDIX_hydrolase-like_dom_sf"/>
</dbReference>
<gene>
    <name evidence="2" type="ORF">ACX05_25830</name>
</gene>
<dbReference type="AlphaFoldDB" id="A0AAW3IKY3"/>
<sequence>MIDKVCPVVLRKQNQEILLFQHPLAGIQLVKGTVETFDESYITAAKRELAEESGITHVISARYLCSWDSGFQNQAWHFVLCECADLEDSWTFHTQDDGGHDFAFFWHDIGSDISSQAHTVFQHALEKVRKLIDQGGVSEVASWRFNKEELVKAPE</sequence>
<dbReference type="Gene3D" id="3.90.79.10">
    <property type="entry name" value="Nucleoside Triphosphate Pyrophosphohydrolase"/>
    <property type="match status" value="1"/>
</dbReference>
<dbReference type="EMBL" id="LIRS01000154">
    <property type="protein sequence ID" value="KOY19104.1"/>
    <property type="molecule type" value="Genomic_DNA"/>
</dbReference>
<dbReference type="CDD" id="cd04663">
    <property type="entry name" value="NUDIX_Hydrolase"/>
    <property type="match status" value="1"/>
</dbReference>
<dbReference type="Pfam" id="PF00293">
    <property type="entry name" value="NUDIX"/>
    <property type="match status" value="1"/>
</dbReference>
<name>A0AAW3IKY3_VIBPH</name>
<evidence type="ECO:0000259" key="1">
    <source>
        <dbReference type="PROSITE" id="PS51462"/>
    </source>
</evidence>
<reference evidence="2 3" key="1">
    <citation type="submission" date="2015-07" db="EMBL/GenBank/DDBJ databases">
        <title>Foodborne Vibrio parahaemolyticus Isolates.</title>
        <authorList>
            <person name="Ronholm J."/>
            <person name="Petronella N."/>
            <person name="Kenwell R."/>
            <person name="Banerjee S."/>
        </authorList>
    </citation>
    <scope>NUCLEOTIDE SEQUENCE [LARGE SCALE GENOMIC DNA]</scope>
    <source>
        <strain evidence="2 3">HS-06-05</strain>
    </source>
</reference>
<dbReference type="PROSITE" id="PS51462">
    <property type="entry name" value="NUDIX"/>
    <property type="match status" value="1"/>
</dbReference>
<protein>
    <submittedName>
        <fullName evidence="2">DNA mismatch repair protein MutT</fullName>
    </submittedName>
</protein>
<proteinExistence type="predicted"/>
<dbReference type="GO" id="GO:0003824">
    <property type="term" value="F:catalytic activity"/>
    <property type="evidence" value="ECO:0007669"/>
    <property type="project" value="UniProtKB-ARBA"/>
</dbReference>
<dbReference type="InterPro" id="IPR000086">
    <property type="entry name" value="NUDIX_hydrolase_dom"/>
</dbReference>
<dbReference type="RefSeq" id="WP_053812737.1">
    <property type="nucleotide sequence ID" value="NZ_JAMQAC010000035.1"/>
</dbReference>
<dbReference type="SUPFAM" id="SSF55811">
    <property type="entry name" value="Nudix"/>
    <property type="match status" value="1"/>
</dbReference>
<accession>A0AAW3IKY3</accession>
<evidence type="ECO:0000313" key="2">
    <source>
        <dbReference type="EMBL" id="KOY19104.1"/>
    </source>
</evidence>
<organism evidence="2 3">
    <name type="scientific">Vibrio parahaemolyticus</name>
    <dbReference type="NCBI Taxonomy" id="670"/>
    <lineage>
        <taxon>Bacteria</taxon>
        <taxon>Pseudomonadati</taxon>
        <taxon>Pseudomonadota</taxon>
        <taxon>Gammaproteobacteria</taxon>
        <taxon>Vibrionales</taxon>
        <taxon>Vibrionaceae</taxon>
        <taxon>Vibrio</taxon>
    </lineage>
</organism>
<dbReference type="Proteomes" id="UP000037697">
    <property type="component" value="Unassembled WGS sequence"/>
</dbReference>